<dbReference type="SUPFAM" id="SSF53756">
    <property type="entry name" value="UDP-Glycosyltransferase/glycogen phosphorylase"/>
    <property type="match status" value="1"/>
</dbReference>
<dbReference type="AlphaFoldDB" id="A0A3A8K3A9"/>
<dbReference type="RefSeq" id="WP_120607198.1">
    <property type="nucleotide sequence ID" value="NZ_JABFJX010000084.1"/>
</dbReference>
<feature type="domain" description="Glycosyltransferase subfamily 4-like N-terminal" evidence="3">
    <location>
        <begin position="24"/>
        <end position="181"/>
    </location>
</feature>
<reference evidence="5" key="1">
    <citation type="submission" date="2018-09" db="EMBL/GenBank/DDBJ databases">
        <authorList>
            <person name="Livingstone P.G."/>
            <person name="Whitworth D.E."/>
        </authorList>
    </citation>
    <scope>NUCLEOTIDE SEQUENCE [LARGE SCALE GENOMIC DNA]</scope>
    <source>
        <strain evidence="5">CA043D</strain>
    </source>
</reference>
<proteinExistence type="predicted"/>
<name>A0A3A8K3A9_9BACT</name>
<evidence type="ECO:0000313" key="4">
    <source>
        <dbReference type="EMBL" id="RKG96223.1"/>
    </source>
</evidence>
<evidence type="ECO:0000259" key="2">
    <source>
        <dbReference type="Pfam" id="PF00534"/>
    </source>
</evidence>
<dbReference type="GO" id="GO:0016757">
    <property type="term" value="F:glycosyltransferase activity"/>
    <property type="evidence" value="ECO:0007669"/>
    <property type="project" value="InterPro"/>
</dbReference>
<comment type="caution">
    <text evidence="4">The sequence shown here is derived from an EMBL/GenBank/DDBJ whole genome shotgun (WGS) entry which is preliminary data.</text>
</comment>
<gene>
    <name evidence="4" type="ORF">D7X32_36775</name>
</gene>
<dbReference type="InterPro" id="IPR028098">
    <property type="entry name" value="Glyco_trans_4-like_N"/>
</dbReference>
<keyword evidence="1 4" id="KW-0808">Transferase</keyword>
<dbReference type="Pfam" id="PF00534">
    <property type="entry name" value="Glycos_transf_1"/>
    <property type="match status" value="1"/>
</dbReference>
<dbReference type="InterPro" id="IPR001296">
    <property type="entry name" value="Glyco_trans_1"/>
</dbReference>
<keyword evidence="5" id="KW-1185">Reference proteome</keyword>
<evidence type="ECO:0000259" key="3">
    <source>
        <dbReference type="Pfam" id="PF13439"/>
    </source>
</evidence>
<dbReference type="GO" id="GO:0009103">
    <property type="term" value="P:lipopolysaccharide biosynthetic process"/>
    <property type="evidence" value="ECO:0007669"/>
    <property type="project" value="TreeGrafter"/>
</dbReference>
<dbReference type="CDD" id="cd03809">
    <property type="entry name" value="GT4_MtfB-like"/>
    <property type="match status" value="1"/>
</dbReference>
<feature type="domain" description="Glycosyl transferase family 1" evidence="2">
    <location>
        <begin position="199"/>
        <end position="353"/>
    </location>
</feature>
<evidence type="ECO:0000256" key="1">
    <source>
        <dbReference type="ARBA" id="ARBA00022679"/>
    </source>
</evidence>
<dbReference type="PANTHER" id="PTHR46401">
    <property type="entry name" value="GLYCOSYLTRANSFERASE WBBK-RELATED"/>
    <property type="match status" value="1"/>
</dbReference>
<evidence type="ECO:0000313" key="5">
    <source>
        <dbReference type="Proteomes" id="UP000268313"/>
    </source>
</evidence>
<organism evidence="4 5">
    <name type="scientific">Corallococcus carmarthensis</name>
    <dbReference type="NCBI Taxonomy" id="2316728"/>
    <lineage>
        <taxon>Bacteria</taxon>
        <taxon>Pseudomonadati</taxon>
        <taxon>Myxococcota</taxon>
        <taxon>Myxococcia</taxon>
        <taxon>Myxococcales</taxon>
        <taxon>Cystobacterineae</taxon>
        <taxon>Myxococcaceae</taxon>
        <taxon>Corallococcus</taxon>
    </lineage>
</organism>
<dbReference type="Proteomes" id="UP000268313">
    <property type="component" value="Unassembled WGS sequence"/>
</dbReference>
<dbReference type="Pfam" id="PF13439">
    <property type="entry name" value="Glyco_transf_4"/>
    <property type="match status" value="1"/>
</dbReference>
<protein>
    <submittedName>
        <fullName evidence="4">Glycosyltransferase family 1 protein</fullName>
    </submittedName>
</protein>
<dbReference type="EMBL" id="RAWE01000223">
    <property type="protein sequence ID" value="RKG96223.1"/>
    <property type="molecule type" value="Genomic_DNA"/>
</dbReference>
<dbReference type="OrthoDB" id="9767517at2"/>
<dbReference type="Gene3D" id="3.40.50.2000">
    <property type="entry name" value="Glycogen Phosphorylase B"/>
    <property type="match status" value="2"/>
</dbReference>
<dbReference type="PANTHER" id="PTHR46401:SF2">
    <property type="entry name" value="GLYCOSYLTRANSFERASE WBBK-RELATED"/>
    <property type="match status" value="1"/>
</dbReference>
<sequence length="380" mass="40296">MRLAVALGGTDWGRSGIGTYVRAVVPRLARGLAKTGGRLVALGTARDFAAYAGELGDAERAAILDVVDRPALGASWYLARSGARARAASADVLLLPAANRRVALRPCLPTVGVVHDLAQFTVPDKYDRLRTAYVRWLLPKALRSFAALTAVSHATRRDMASFLSCAPERIHVIPNGVDADRFALADDGRSSAARERLGLNAPYLLYLSRLEHPGKNHLRLLRAFAASAVRHSHALVLAGADWGAGGLIREEVQRLGLQERVRVLGYVEDDAVPALVAGARAVIAVGLCEGFGLPALEAIAAGKPVLAARAGALPEVVGELGVLCDPLDEQDMAAALTRVVGDEPLAARVRREGPGFARQRSWDRACDDLLALCRSVGGAR</sequence>
<accession>A0A3A8K3A9</accession>